<dbReference type="Pfam" id="PF14808">
    <property type="entry name" value="TMEM164"/>
    <property type="match status" value="1"/>
</dbReference>
<dbReference type="RefSeq" id="WP_016113222.1">
    <property type="nucleotide sequence ID" value="NZ_CP189809.1"/>
</dbReference>
<name>A0A1Y3MF71_9BACI</name>
<proteinExistence type="predicted"/>
<dbReference type="AlphaFoldDB" id="A0A1Y3MF71"/>
<comment type="caution">
    <text evidence="1">The sequence shown here is derived from an EMBL/GenBank/DDBJ whole genome shotgun (WGS) entry which is preliminary data.</text>
</comment>
<evidence type="ECO:0000313" key="2">
    <source>
        <dbReference type="Proteomes" id="UP000195321"/>
    </source>
</evidence>
<accession>A0A1Y3MF71</accession>
<sequence>METYFGAFPVEPFVPYSKQHVIILLLIGIGAYFLYHFQDILREQQWNMAVRYAIAFLFIGSEIGLDVWQVKAGIFQLSTSLPFELCTISLVLATIMVITKSYKVYEVVFFTGIIGASQAILTPNLQYAFPHFRFIEYFIAHVLLILAPLFMTWVEGYRPTFQSIKRTMIFLNILIPIVSFVNYKTGGNYMFLAYKPETASLLDMLGPHPYYIISLEIAAFIGCLLLYMPFVRNEKRVHKESLGS</sequence>
<evidence type="ECO:0000313" key="1">
    <source>
        <dbReference type="EMBL" id="OUM49087.1"/>
    </source>
</evidence>
<dbReference type="InterPro" id="IPR011737">
    <property type="entry name" value="CHP02206_TP0381"/>
</dbReference>
<organism evidence="1 2">
    <name type="scientific">Bacillus pseudomycoides</name>
    <dbReference type="NCBI Taxonomy" id="64104"/>
    <lineage>
        <taxon>Bacteria</taxon>
        <taxon>Bacillati</taxon>
        <taxon>Bacillota</taxon>
        <taxon>Bacilli</taxon>
        <taxon>Bacillales</taxon>
        <taxon>Bacillaceae</taxon>
        <taxon>Bacillus</taxon>
        <taxon>Bacillus cereus group</taxon>
    </lineage>
</organism>
<dbReference type="NCBIfam" id="TIGR02206">
    <property type="entry name" value="intg_mem_TP0381"/>
    <property type="match status" value="1"/>
</dbReference>
<dbReference type="EMBL" id="MWPX01000008">
    <property type="protein sequence ID" value="OUM49087.1"/>
    <property type="molecule type" value="Genomic_DNA"/>
</dbReference>
<protein>
    <submittedName>
        <fullName evidence="1">TIGR02206 family membrane protein</fullName>
    </submittedName>
</protein>
<gene>
    <name evidence="1" type="ORF">BW425_09785</name>
</gene>
<reference evidence="1 2" key="1">
    <citation type="submission" date="2017-02" db="EMBL/GenBank/DDBJ databases">
        <title>Bacillus pseudomycoides isolate FSL K6-0042.</title>
        <authorList>
            <person name="Kovac J."/>
        </authorList>
    </citation>
    <scope>NUCLEOTIDE SEQUENCE [LARGE SCALE GENOMIC DNA]</scope>
    <source>
        <strain evidence="1 2">FSL K6-0042</strain>
    </source>
</reference>
<dbReference type="Proteomes" id="UP000195321">
    <property type="component" value="Unassembled WGS sequence"/>
</dbReference>